<proteinExistence type="predicted"/>
<evidence type="ECO:0000313" key="7">
    <source>
        <dbReference type="EMBL" id="KKQ69555.1"/>
    </source>
</evidence>
<feature type="transmembrane region" description="Helical" evidence="6">
    <location>
        <begin position="259"/>
        <end position="279"/>
    </location>
</feature>
<feature type="transmembrane region" description="Helical" evidence="6">
    <location>
        <begin position="365"/>
        <end position="385"/>
    </location>
</feature>
<organism evidence="7 8">
    <name type="scientific">Candidatus Falkowbacteria bacterium GW2011_GWE1_38_31</name>
    <dbReference type="NCBI Taxonomy" id="1618638"/>
    <lineage>
        <taxon>Bacteria</taxon>
        <taxon>Candidatus Falkowiibacteriota</taxon>
    </lineage>
</organism>
<feature type="transmembrane region" description="Helical" evidence="6">
    <location>
        <begin position="147"/>
        <end position="164"/>
    </location>
</feature>
<feature type="transmembrane region" description="Helical" evidence="6">
    <location>
        <begin position="44"/>
        <end position="65"/>
    </location>
</feature>
<comment type="subcellular location">
    <subcellularLocation>
        <location evidence="1">Cell membrane</location>
        <topology evidence="1">Multi-pass membrane protein</topology>
    </subcellularLocation>
</comment>
<evidence type="ECO:0000256" key="6">
    <source>
        <dbReference type="SAM" id="Phobius"/>
    </source>
</evidence>
<dbReference type="AlphaFoldDB" id="A0A0G0K247"/>
<name>A0A0G0K247_9BACT</name>
<dbReference type="GO" id="GO:0005886">
    <property type="term" value="C:plasma membrane"/>
    <property type="evidence" value="ECO:0007669"/>
    <property type="project" value="UniProtKB-SubCell"/>
</dbReference>
<feature type="transmembrane region" description="Helical" evidence="6">
    <location>
        <begin position="446"/>
        <end position="466"/>
    </location>
</feature>
<keyword evidence="5 6" id="KW-0472">Membrane</keyword>
<feature type="transmembrane region" description="Helical" evidence="6">
    <location>
        <begin position="12"/>
        <end position="32"/>
    </location>
</feature>
<keyword evidence="3 6" id="KW-0812">Transmembrane</keyword>
<protein>
    <submittedName>
        <fullName evidence="7">Polysaccharide biosynthesis protein</fullName>
    </submittedName>
</protein>
<feature type="transmembrane region" description="Helical" evidence="6">
    <location>
        <begin position="422"/>
        <end position="440"/>
    </location>
</feature>
<gene>
    <name evidence="7" type="ORF">US91_C0013G0023</name>
</gene>
<sequence length="481" mass="53212">MRLSTKVAINTLVQIISKGLATVLGLAAVAIITRELGQNGFGEYTTIITFLSFFGIVADLGLTLVTIQIISQPEINQEKALGNLLALRLVSAVFFLGLAPIAVLFFPYAAEVKTGVAITSFSFLFIALNQILVAIFQKNLRMDKVSIAEVASRLVLLFGIIITARNDYGLNGILVATVASSLVSFLLHFFFSRRFARIRLQFDMDYWKMIIKKSWPLAITIALNLIYLKSDTLFLSFIPRPSEIGIIAEVGIYGAAYKVIDVLITIPFMFAGIVLPILAKRWAENNKKSFFSILQKSFDAMIAVALPIAVGTQFVAVDVMRVIAGPEFSDSGPILRVLIWAGTAIFLGNMFAHAIIALEKQKEIIKAYVFVAVSSLVGYLVFIPLFSYYGAAWITIYSEFAIALASYLVIWKNTRFRPDFTVLFKTLIACAIMSTSILFLKKFQVNDLVLTIAIAATVYAFSLYSLKVLTRKEVMELLNKA</sequence>
<feature type="transmembrane region" description="Helical" evidence="6">
    <location>
        <begin position="337"/>
        <end position="358"/>
    </location>
</feature>
<evidence type="ECO:0000256" key="2">
    <source>
        <dbReference type="ARBA" id="ARBA00022475"/>
    </source>
</evidence>
<feature type="transmembrane region" description="Helical" evidence="6">
    <location>
        <begin position="300"/>
        <end position="317"/>
    </location>
</feature>
<reference evidence="7 8" key="1">
    <citation type="journal article" date="2015" name="Nature">
        <title>rRNA introns, odd ribosomes, and small enigmatic genomes across a large radiation of phyla.</title>
        <authorList>
            <person name="Brown C.T."/>
            <person name="Hug L.A."/>
            <person name="Thomas B.C."/>
            <person name="Sharon I."/>
            <person name="Castelle C.J."/>
            <person name="Singh A."/>
            <person name="Wilkins M.J."/>
            <person name="Williams K.H."/>
            <person name="Banfield J.F."/>
        </authorList>
    </citation>
    <scope>NUCLEOTIDE SEQUENCE [LARGE SCALE GENOMIC DNA]</scope>
</reference>
<evidence type="ECO:0000313" key="8">
    <source>
        <dbReference type="Proteomes" id="UP000034022"/>
    </source>
</evidence>
<dbReference type="EMBL" id="LBUU01000013">
    <property type="protein sequence ID" value="KKQ69555.1"/>
    <property type="molecule type" value="Genomic_DNA"/>
</dbReference>
<feature type="transmembrane region" description="Helical" evidence="6">
    <location>
        <begin position="85"/>
        <end position="110"/>
    </location>
</feature>
<dbReference type="PANTHER" id="PTHR30250:SF11">
    <property type="entry name" value="O-ANTIGEN TRANSPORTER-RELATED"/>
    <property type="match status" value="1"/>
</dbReference>
<accession>A0A0G0K247</accession>
<keyword evidence="2" id="KW-1003">Cell membrane</keyword>
<dbReference type="InterPro" id="IPR050833">
    <property type="entry name" value="Poly_Biosynth_Transport"/>
</dbReference>
<dbReference type="Proteomes" id="UP000034022">
    <property type="component" value="Unassembled WGS sequence"/>
</dbReference>
<evidence type="ECO:0000256" key="3">
    <source>
        <dbReference type="ARBA" id="ARBA00022692"/>
    </source>
</evidence>
<feature type="transmembrane region" description="Helical" evidence="6">
    <location>
        <begin position="217"/>
        <end position="239"/>
    </location>
</feature>
<dbReference type="PANTHER" id="PTHR30250">
    <property type="entry name" value="PST FAMILY PREDICTED COLANIC ACID TRANSPORTER"/>
    <property type="match status" value="1"/>
</dbReference>
<feature type="transmembrane region" description="Helical" evidence="6">
    <location>
        <begin position="170"/>
        <end position="191"/>
    </location>
</feature>
<dbReference type="Pfam" id="PF01943">
    <property type="entry name" value="Polysacc_synt"/>
    <property type="match status" value="1"/>
</dbReference>
<feature type="transmembrane region" description="Helical" evidence="6">
    <location>
        <begin position="391"/>
        <end position="410"/>
    </location>
</feature>
<evidence type="ECO:0000256" key="4">
    <source>
        <dbReference type="ARBA" id="ARBA00022989"/>
    </source>
</evidence>
<keyword evidence="4 6" id="KW-1133">Transmembrane helix</keyword>
<feature type="transmembrane region" description="Helical" evidence="6">
    <location>
        <begin position="116"/>
        <end position="135"/>
    </location>
</feature>
<dbReference type="CDD" id="cd13128">
    <property type="entry name" value="MATE_Wzx_like"/>
    <property type="match status" value="1"/>
</dbReference>
<evidence type="ECO:0000256" key="5">
    <source>
        <dbReference type="ARBA" id="ARBA00023136"/>
    </source>
</evidence>
<comment type="caution">
    <text evidence="7">The sequence shown here is derived from an EMBL/GenBank/DDBJ whole genome shotgun (WGS) entry which is preliminary data.</text>
</comment>
<dbReference type="InterPro" id="IPR002797">
    <property type="entry name" value="Polysacc_synth"/>
</dbReference>
<evidence type="ECO:0000256" key="1">
    <source>
        <dbReference type="ARBA" id="ARBA00004651"/>
    </source>
</evidence>